<keyword evidence="2" id="KW-1133">Transmembrane helix</keyword>
<dbReference type="InterPro" id="IPR050327">
    <property type="entry name" value="Proton-linked_MCT"/>
</dbReference>
<evidence type="ECO:0008006" key="5">
    <source>
        <dbReference type="Google" id="ProtNLM"/>
    </source>
</evidence>
<feature type="transmembrane region" description="Helical" evidence="2">
    <location>
        <begin position="102"/>
        <end position="128"/>
    </location>
</feature>
<keyword evidence="2" id="KW-0472">Membrane</keyword>
<feature type="region of interest" description="Disordered" evidence="1">
    <location>
        <begin position="344"/>
        <end position="392"/>
    </location>
</feature>
<proteinExistence type="predicted"/>
<feature type="transmembrane region" description="Helical" evidence="2">
    <location>
        <begin position="48"/>
        <end position="69"/>
    </location>
</feature>
<feature type="compositionally biased region" description="Polar residues" evidence="1">
    <location>
        <begin position="368"/>
        <end position="378"/>
    </location>
</feature>
<dbReference type="EMBL" id="JBAMIC010000024">
    <property type="protein sequence ID" value="KAK7090038.1"/>
    <property type="molecule type" value="Genomic_DNA"/>
</dbReference>
<dbReference type="SUPFAM" id="SSF103473">
    <property type="entry name" value="MFS general substrate transporter"/>
    <property type="match status" value="1"/>
</dbReference>
<feature type="compositionally biased region" description="Polar residues" evidence="1">
    <location>
        <begin position="349"/>
        <end position="361"/>
    </location>
</feature>
<dbReference type="InterPro" id="IPR036259">
    <property type="entry name" value="MFS_trans_sf"/>
</dbReference>
<protein>
    <recommendedName>
        <fullName evidence="5">Monocarboxylate transporter</fullName>
    </recommendedName>
</protein>
<organism evidence="3 4">
    <name type="scientific">Littorina saxatilis</name>
    <dbReference type="NCBI Taxonomy" id="31220"/>
    <lineage>
        <taxon>Eukaryota</taxon>
        <taxon>Metazoa</taxon>
        <taxon>Spiralia</taxon>
        <taxon>Lophotrochozoa</taxon>
        <taxon>Mollusca</taxon>
        <taxon>Gastropoda</taxon>
        <taxon>Caenogastropoda</taxon>
        <taxon>Littorinimorpha</taxon>
        <taxon>Littorinoidea</taxon>
        <taxon>Littorinidae</taxon>
        <taxon>Littorina</taxon>
    </lineage>
</organism>
<feature type="transmembrane region" description="Helical" evidence="2">
    <location>
        <begin position="513"/>
        <end position="533"/>
    </location>
</feature>
<dbReference type="AlphaFoldDB" id="A0AAN9AN83"/>
<feature type="transmembrane region" description="Helical" evidence="2">
    <location>
        <begin position="164"/>
        <end position="184"/>
    </location>
</feature>
<dbReference type="Pfam" id="PF07690">
    <property type="entry name" value="MFS_1"/>
    <property type="match status" value="1"/>
</dbReference>
<evidence type="ECO:0000313" key="4">
    <source>
        <dbReference type="Proteomes" id="UP001374579"/>
    </source>
</evidence>
<reference evidence="3 4" key="1">
    <citation type="submission" date="2024-02" db="EMBL/GenBank/DDBJ databases">
        <title>Chromosome-scale genome assembly of the rough periwinkle Littorina saxatilis.</title>
        <authorList>
            <person name="De Jode A."/>
            <person name="Faria R."/>
            <person name="Formenti G."/>
            <person name="Sims Y."/>
            <person name="Smith T.P."/>
            <person name="Tracey A."/>
            <person name="Wood J.M.D."/>
            <person name="Zagrodzka Z.B."/>
            <person name="Johannesson K."/>
            <person name="Butlin R.K."/>
            <person name="Leder E.H."/>
        </authorList>
    </citation>
    <scope>NUCLEOTIDE SEQUENCE [LARGE SCALE GENOMIC DNA]</scope>
    <source>
        <strain evidence="3">Snail1</strain>
        <tissue evidence="3">Muscle</tissue>
    </source>
</reference>
<gene>
    <name evidence="3" type="ORF">V1264_009893</name>
</gene>
<dbReference type="Proteomes" id="UP001374579">
    <property type="component" value="Unassembled WGS sequence"/>
</dbReference>
<keyword evidence="2" id="KW-0812">Transmembrane</keyword>
<dbReference type="GO" id="GO:0008028">
    <property type="term" value="F:monocarboxylic acid transmembrane transporter activity"/>
    <property type="evidence" value="ECO:0007669"/>
    <property type="project" value="TreeGrafter"/>
</dbReference>
<name>A0AAN9AN83_9CAEN</name>
<dbReference type="InterPro" id="IPR011701">
    <property type="entry name" value="MFS"/>
</dbReference>
<feature type="transmembrane region" description="Helical" evidence="2">
    <location>
        <begin position="448"/>
        <end position="469"/>
    </location>
</feature>
<dbReference type="PANTHER" id="PTHR11360">
    <property type="entry name" value="MONOCARBOXYLATE TRANSPORTER"/>
    <property type="match status" value="1"/>
</dbReference>
<accession>A0AAN9AN83</accession>
<evidence type="ECO:0000256" key="1">
    <source>
        <dbReference type="SAM" id="MobiDB-lite"/>
    </source>
</evidence>
<comment type="caution">
    <text evidence="3">The sequence shown here is derived from an EMBL/GenBank/DDBJ whole genome shotgun (WGS) entry which is preliminary data.</text>
</comment>
<dbReference type="PANTHER" id="PTHR11360:SF284">
    <property type="entry name" value="EG:103B4.3 PROTEIN-RELATED"/>
    <property type="match status" value="1"/>
</dbReference>
<dbReference type="Gene3D" id="1.20.1250.20">
    <property type="entry name" value="MFS general substrate transporter like domains"/>
    <property type="match status" value="2"/>
</dbReference>
<feature type="transmembrane region" description="Helical" evidence="2">
    <location>
        <begin position="481"/>
        <end position="501"/>
    </location>
</feature>
<feature type="transmembrane region" description="Helical" evidence="2">
    <location>
        <begin position="140"/>
        <end position="158"/>
    </location>
</feature>
<keyword evidence="4" id="KW-1185">Reference proteome</keyword>
<feature type="transmembrane region" description="Helical" evidence="2">
    <location>
        <begin position="7"/>
        <end position="36"/>
    </location>
</feature>
<sequence length="546" mass="59245">MQTDRGWAWVVLAASMGGNLLVGVLCYFVGVIHTGLLHQFHASVTTTAWVGALYSSNISLASPLASVLINRYGCRVCCVLGGLLCFAGFTASAFVTTMPLLFVTYGLMAGLGLGLCLSPTIVTVGFYFDKYRSLAAGMSMSSTAVGILGGSLIAQTLIDEYSVSGAFLLIAAISLHYCFCGMFYRPTPFERRESKIVETDQHDADREWEMKGSRISLALHGVEIKSVSLCSVHGNEQIPRPGYGSVTSLLRKAQLNGHDKSLENGSLAGSVQSGEVFVRHRTSNPALVRGEDAPSNAHYNGFGVTNKSDRNHIAFEKLNTSSHCNLDVDCDRNHQIPEIIISSDDQEAQGKSHSMIDNSHSNKAKKNGTVTNGHQVSKTRNDVTDPDDDTGCRVPHQTEISTDHDDMCYLTSQEVTKSPGKLRGHRNDEMKRLKTADSYWQVLTNKAFMFHCASTMASSLHVAGVYLHLPEYVHTKGTSPTQGAALFIAVGVMSLVSRLAAGFATMEPKIDPLTLNLGMMGLCGISTIFFPYYSGKLEVRRLCVSE</sequence>
<evidence type="ECO:0000313" key="3">
    <source>
        <dbReference type="EMBL" id="KAK7090038.1"/>
    </source>
</evidence>
<feature type="transmembrane region" description="Helical" evidence="2">
    <location>
        <begin position="76"/>
        <end position="96"/>
    </location>
</feature>
<evidence type="ECO:0000256" key="2">
    <source>
        <dbReference type="SAM" id="Phobius"/>
    </source>
</evidence>